<evidence type="ECO:0000256" key="5">
    <source>
        <dbReference type="ARBA" id="ARBA00058118"/>
    </source>
</evidence>
<dbReference type="NCBIfam" id="TIGR00112">
    <property type="entry name" value="proC"/>
    <property type="match status" value="1"/>
</dbReference>
<accession>A0A938X801</accession>
<dbReference type="AlphaFoldDB" id="A0A938X801"/>
<comment type="catalytic activity">
    <reaction evidence="6">
        <text>L-proline + NADP(+) = (S)-1-pyrroline-5-carboxylate + NADPH + 2 H(+)</text>
        <dbReference type="Rhea" id="RHEA:14109"/>
        <dbReference type="ChEBI" id="CHEBI:15378"/>
        <dbReference type="ChEBI" id="CHEBI:17388"/>
        <dbReference type="ChEBI" id="CHEBI:57783"/>
        <dbReference type="ChEBI" id="CHEBI:58349"/>
        <dbReference type="ChEBI" id="CHEBI:60039"/>
        <dbReference type="EC" id="1.5.1.2"/>
    </reaction>
</comment>
<dbReference type="SUPFAM" id="SSF48179">
    <property type="entry name" value="6-phosphogluconate dehydrogenase C-terminal domain-like"/>
    <property type="match status" value="1"/>
</dbReference>
<dbReference type="GO" id="GO:0004735">
    <property type="term" value="F:pyrroline-5-carboxylate reductase activity"/>
    <property type="evidence" value="ECO:0007669"/>
    <property type="project" value="UniProtKB-UniRule"/>
</dbReference>
<dbReference type="Proteomes" id="UP000774750">
    <property type="component" value="Unassembled WGS sequence"/>
</dbReference>
<comment type="catalytic activity">
    <reaction evidence="6">
        <text>L-proline + NAD(+) = (S)-1-pyrroline-5-carboxylate + NADH + 2 H(+)</text>
        <dbReference type="Rhea" id="RHEA:14105"/>
        <dbReference type="ChEBI" id="CHEBI:15378"/>
        <dbReference type="ChEBI" id="CHEBI:17388"/>
        <dbReference type="ChEBI" id="CHEBI:57540"/>
        <dbReference type="ChEBI" id="CHEBI:57945"/>
        <dbReference type="ChEBI" id="CHEBI:60039"/>
        <dbReference type="EC" id="1.5.1.2"/>
    </reaction>
</comment>
<name>A0A938X801_9FIRM</name>
<evidence type="ECO:0000256" key="4">
    <source>
        <dbReference type="ARBA" id="ARBA00023002"/>
    </source>
</evidence>
<dbReference type="PANTHER" id="PTHR11645:SF0">
    <property type="entry name" value="PYRROLINE-5-CARBOXYLATE REDUCTASE 3"/>
    <property type="match status" value="1"/>
</dbReference>
<dbReference type="RefSeq" id="WP_204446083.1">
    <property type="nucleotide sequence ID" value="NZ_JACJKY010000008.1"/>
</dbReference>
<organism evidence="11 12">
    <name type="scientific">Merdimmobilis hominis</name>
    <dbReference type="NCBI Taxonomy" id="2897707"/>
    <lineage>
        <taxon>Bacteria</taxon>
        <taxon>Bacillati</taxon>
        <taxon>Bacillota</taxon>
        <taxon>Clostridia</taxon>
        <taxon>Eubacteriales</taxon>
        <taxon>Oscillospiraceae</taxon>
        <taxon>Merdimmobilis</taxon>
    </lineage>
</organism>
<dbReference type="Gene3D" id="3.40.50.720">
    <property type="entry name" value="NAD(P)-binding Rossmann-like Domain"/>
    <property type="match status" value="1"/>
</dbReference>
<dbReference type="InterPro" id="IPR008927">
    <property type="entry name" value="6-PGluconate_DH-like_C_sf"/>
</dbReference>
<feature type="binding site" evidence="8">
    <location>
        <begin position="68"/>
        <end position="71"/>
    </location>
    <ligand>
        <name>NADP(+)</name>
        <dbReference type="ChEBI" id="CHEBI:58349"/>
    </ligand>
</feature>
<dbReference type="PANTHER" id="PTHR11645">
    <property type="entry name" value="PYRROLINE-5-CARBOXYLATE REDUCTASE"/>
    <property type="match status" value="1"/>
</dbReference>
<keyword evidence="2 6" id="KW-0641">Proline biosynthesis</keyword>
<reference evidence="11" key="1">
    <citation type="submission" date="2020-08" db="EMBL/GenBank/DDBJ databases">
        <authorList>
            <person name="Cejkova D."/>
            <person name="Kubasova T."/>
            <person name="Jahodarova E."/>
            <person name="Rychlik I."/>
        </authorList>
    </citation>
    <scope>NUCLEOTIDE SEQUENCE</scope>
    <source>
        <strain evidence="11">An559</strain>
    </source>
</reference>
<dbReference type="PIRSF" id="PIRSF000193">
    <property type="entry name" value="Pyrrol-5-carb_rd"/>
    <property type="match status" value="1"/>
</dbReference>
<dbReference type="HAMAP" id="MF_01925">
    <property type="entry name" value="P5C_reductase"/>
    <property type="match status" value="1"/>
</dbReference>
<comment type="similarity">
    <text evidence="1 6">Belongs to the pyrroline-5-carboxylate reductase family.</text>
</comment>
<dbReference type="GO" id="GO:0005737">
    <property type="term" value="C:cytoplasm"/>
    <property type="evidence" value="ECO:0007669"/>
    <property type="project" value="UniProtKB-SubCell"/>
</dbReference>
<dbReference type="EC" id="1.5.1.2" evidence="6 7"/>
<evidence type="ECO:0000256" key="8">
    <source>
        <dbReference type="PIRSR" id="PIRSR000193-1"/>
    </source>
</evidence>
<evidence type="ECO:0000256" key="3">
    <source>
        <dbReference type="ARBA" id="ARBA00022857"/>
    </source>
</evidence>
<gene>
    <name evidence="6 11" type="primary">proC</name>
    <name evidence="11" type="ORF">H6A12_06535</name>
</gene>
<dbReference type="InterPro" id="IPR000304">
    <property type="entry name" value="Pyrroline-COOH_reductase"/>
</dbReference>
<dbReference type="Pfam" id="PF03807">
    <property type="entry name" value="F420_oxidored"/>
    <property type="match status" value="1"/>
</dbReference>
<keyword evidence="6" id="KW-0028">Amino-acid biosynthesis</keyword>
<feature type="domain" description="Pyrroline-5-carboxylate reductase dimerisation" evidence="10">
    <location>
        <begin position="161"/>
        <end position="256"/>
    </location>
</feature>
<keyword evidence="4 6" id="KW-0560">Oxidoreductase</keyword>
<evidence type="ECO:0000256" key="2">
    <source>
        <dbReference type="ARBA" id="ARBA00022650"/>
    </source>
</evidence>
<comment type="function">
    <text evidence="5 6">Catalyzes the reduction of 1-pyrroline-5-carboxylate (PCA) to L-proline.</text>
</comment>
<dbReference type="InterPro" id="IPR036291">
    <property type="entry name" value="NAD(P)-bd_dom_sf"/>
</dbReference>
<evidence type="ECO:0000256" key="6">
    <source>
        <dbReference type="HAMAP-Rule" id="MF_01925"/>
    </source>
</evidence>
<feature type="binding site" evidence="8">
    <location>
        <begin position="6"/>
        <end position="11"/>
    </location>
    <ligand>
        <name>NADP(+)</name>
        <dbReference type="ChEBI" id="CHEBI:58349"/>
    </ligand>
</feature>
<reference evidence="11" key="2">
    <citation type="journal article" date="2021" name="Sci. Rep.">
        <title>The distribution of antibiotic resistance genes in chicken gut microbiota commensals.</title>
        <authorList>
            <person name="Juricova H."/>
            <person name="Matiasovicova J."/>
            <person name="Kubasova T."/>
            <person name="Cejkova D."/>
            <person name="Rychlik I."/>
        </authorList>
    </citation>
    <scope>NUCLEOTIDE SEQUENCE</scope>
    <source>
        <strain evidence="11">An559</strain>
    </source>
</reference>
<keyword evidence="3 6" id="KW-0521">NADP</keyword>
<evidence type="ECO:0000256" key="1">
    <source>
        <dbReference type="ARBA" id="ARBA00005525"/>
    </source>
</evidence>
<keyword evidence="12" id="KW-1185">Reference proteome</keyword>
<dbReference type="Pfam" id="PF14748">
    <property type="entry name" value="P5CR_dimer"/>
    <property type="match status" value="1"/>
</dbReference>
<sequence length="258" mass="27127">MKIGFIGFGNMAQAIVQGLIAAKAVSPDEIFACAAHYEKLKTNAASFGVHAEESAKAVAEQADMVVIAVKPYQIEAVVEPIKELLLTKIVVSIAAGRPFSWYEQVLLPGTHHISTIPNTPVSVCKGIFVCEQTHSLTEDEWNTFCNLFSQIALIEPVDSDHLSIAGTLSGCAPAYTAMYIEALADAAVKHGVARQTAYRLAAQMVVGTGSLQLSTGAHPGAMKDAVCSPGGTTIKGVAALEENGFRNAVIKAIDAAES</sequence>
<dbReference type="EMBL" id="JACJKY010000008">
    <property type="protein sequence ID" value="MBM6920805.1"/>
    <property type="molecule type" value="Genomic_DNA"/>
</dbReference>
<evidence type="ECO:0000259" key="9">
    <source>
        <dbReference type="Pfam" id="PF03807"/>
    </source>
</evidence>
<dbReference type="FunFam" id="1.10.3730.10:FF:000001">
    <property type="entry name" value="Pyrroline-5-carboxylate reductase"/>
    <property type="match status" value="1"/>
</dbReference>
<evidence type="ECO:0000256" key="7">
    <source>
        <dbReference type="NCBIfam" id="TIGR00112"/>
    </source>
</evidence>
<comment type="pathway">
    <text evidence="6">Amino-acid biosynthesis; L-proline biosynthesis; L-proline from L-glutamate 5-semialdehyde: step 1/1.</text>
</comment>
<dbReference type="GO" id="GO:0055129">
    <property type="term" value="P:L-proline biosynthetic process"/>
    <property type="evidence" value="ECO:0007669"/>
    <property type="project" value="UniProtKB-UniRule"/>
</dbReference>
<dbReference type="InterPro" id="IPR029036">
    <property type="entry name" value="P5CR_dimer"/>
</dbReference>
<keyword evidence="6" id="KW-0963">Cytoplasm</keyword>
<evidence type="ECO:0000313" key="11">
    <source>
        <dbReference type="EMBL" id="MBM6920805.1"/>
    </source>
</evidence>
<evidence type="ECO:0000259" key="10">
    <source>
        <dbReference type="Pfam" id="PF14748"/>
    </source>
</evidence>
<feature type="domain" description="Pyrroline-5-carboxylate reductase catalytic N-terminal" evidence="9">
    <location>
        <begin position="2"/>
        <end position="96"/>
    </location>
</feature>
<evidence type="ECO:0000313" key="12">
    <source>
        <dbReference type="Proteomes" id="UP000774750"/>
    </source>
</evidence>
<dbReference type="Gene3D" id="1.10.3730.10">
    <property type="entry name" value="ProC C-terminal domain-like"/>
    <property type="match status" value="1"/>
</dbReference>
<protein>
    <recommendedName>
        <fullName evidence="6 7">Pyrroline-5-carboxylate reductase</fullName>
        <shortName evidence="6">P5C reductase</shortName>
        <shortName evidence="6">P5CR</shortName>
        <ecNumber evidence="6 7">1.5.1.2</ecNumber>
    </recommendedName>
    <alternativeName>
        <fullName evidence="6">PCA reductase</fullName>
    </alternativeName>
</protein>
<comment type="subcellular location">
    <subcellularLocation>
        <location evidence="6">Cytoplasm</location>
    </subcellularLocation>
</comment>
<comment type="caution">
    <text evidence="11">The sequence shown here is derived from an EMBL/GenBank/DDBJ whole genome shotgun (WGS) entry which is preliminary data.</text>
</comment>
<proteinExistence type="inferred from homology"/>
<dbReference type="SUPFAM" id="SSF51735">
    <property type="entry name" value="NAD(P)-binding Rossmann-fold domains"/>
    <property type="match status" value="1"/>
</dbReference>
<dbReference type="InterPro" id="IPR028939">
    <property type="entry name" value="P5C_Rdtase_cat_N"/>
</dbReference>